<comment type="caution">
    <text evidence="2">The sequence shown here is derived from an EMBL/GenBank/DDBJ whole genome shotgun (WGS) entry which is preliminary data.</text>
</comment>
<keyword evidence="1" id="KW-0812">Transmembrane</keyword>
<feature type="transmembrane region" description="Helical" evidence="1">
    <location>
        <begin position="21"/>
        <end position="42"/>
    </location>
</feature>
<keyword evidence="1" id="KW-1133">Transmembrane helix</keyword>
<evidence type="ECO:0000256" key="1">
    <source>
        <dbReference type="SAM" id="Phobius"/>
    </source>
</evidence>
<feature type="transmembrane region" description="Helical" evidence="1">
    <location>
        <begin position="62"/>
        <end position="79"/>
    </location>
</feature>
<organism evidence="2 3">
    <name type="scientific">candidate division WOR_3 bacterium SM1_77</name>
    <dbReference type="NCBI Taxonomy" id="1703778"/>
    <lineage>
        <taxon>Bacteria</taxon>
        <taxon>Bacteria division WOR-3</taxon>
    </lineage>
</organism>
<evidence type="ECO:0000313" key="3">
    <source>
        <dbReference type="Proteomes" id="UP000050975"/>
    </source>
</evidence>
<evidence type="ECO:0000313" key="2">
    <source>
        <dbReference type="EMBL" id="KPL15447.1"/>
    </source>
</evidence>
<accession>A0A0S8K098</accession>
<dbReference type="AlphaFoldDB" id="A0A0S8K098"/>
<dbReference type="Proteomes" id="UP000050975">
    <property type="component" value="Unassembled WGS sequence"/>
</dbReference>
<name>A0A0S8K098_UNCW3</name>
<proteinExistence type="predicted"/>
<keyword evidence="1" id="KW-0472">Membrane</keyword>
<protein>
    <submittedName>
        <fullName evidence="2">Uncharacterized protein</fullName>
    </submittedName>
</protein>
<gene>
    <name evidence="2" type="ORF">AMJ74_01410</name>
</gene>
<reference evidence="2 3" key="1">
    <citation type="journal article" date="2015" name="Microbiome">
        <title>Genomic resolution of linkages in carbon, nitrogen, and sulfur cycling among widespread estuary sediment bacteria.</title>
        <authorList>
            <person name="Baker B.J."/>
            <person name="Lazar C.S."/>
            <person name="Teske A.P."/>
            <person name="Dick G.J."/>
        </authorList>
    </citation>
    <scope>NUCLEOTIDE SEQUENCE [LARGE SCALE GENOMIC DNA]</scope>
    <source>
        <strain evidence="2">SM1_77</strain>
    </source>
</reference>
<sequence>MVMAKWFGDDWMRTQWRPMMAIVYMIINLCDFLVFPIVWTLLQIHGEGKVAQQWVPLTLSNGGLFHMAFGAILGVAAWTRGQEKVEEVRNAKAN</sequence>
<dbReference type="EMBL" id="LJVE01000014">
    <property type="protein sequence ID" value="KPL15447.1"/>
    <property type="molecule type" value="Genomic_DNA"/>
</dbReference>